<evidence type="ECO:0000313" key="2">
    <source>
        <dbReference type="Proteomes" id="UP000324222"/>
    </source>
</evidence>
<accession>A0A5B7FIC3</accession>
<sequence length="142" mass="15854">MVEVKVDELPDTVVVVEAVQNGILKVMMVTKNQTLFIPIINNAKARLTLHPGTLLVTYLQVKDEQLEVEDVPATVAHISEAIGPDNDCVMRRPQEVPKTQDLGNKMTVLAVSWEHNQRLQKVAPQQYSSIQLVPGHRETLLV</sequence>
<dbReference type="Proteomes" id="UP000324222">
    <property type="component" value="Unassembled WGS sequence"/>
</dbReference>
<proteinExistence type="predicted"/>
<comment type="caution">
    <text evidence="1">The sequence shown here is derived from an EMBL/GenBank/DDBJ whole genome shotgun (WGS) entry which is preliminary data.</text>
</comment>
<protein>
    <submittedName>
        <fullName evidence="1">Uncharacterized protein</fullName>
    </submittedName>
</protein>
<gene>
    <name evidence="1" type="ORF">E2C01_038960</name>
</gene>
<organism evidence="1 2">
    <name type="scientific">Portunus trituberculatus</name>
    <name type="common">Swimming crab</name>
    <name type="synonym">Neptunus trituberculatus</name>
    <dbReference type="NCBI Taxonomy" id="210409"/>
    <lineage>
        <taxon>Eukaryota</taxon>
        <taxon>Metazoa</taxon>
        <taxon>Ecdysozoa</taxon>
        <taxon>Arthropoda</taxon>
        <taxon>Crustacea</taxon>
        <taxon>Multicrustacea</taxon>
        <taxon>Malacostraca</taxon>
        <taxon>Eumalacostraca</taxon>
        <taxon>Eucarida</taxon>
        <taxon>Decapoda</taxon>
        <taxon>Pleocyemata</taxon>
        <taxon>Brachyura</taxon>
        <taxon>Eubrachyura</taxon>
        <taxon>Portunoidea</taxon>
        <taxon>Portunidae</taxon>
        <taxon>Portuninae</taxon>
        <taxon>Portunus</taxon>
    </lineage>
</organism>
<name>A0A5B7FIC3_PORTR</name>
<keyword evidence="2" id="KW-1185">Reference proteome</keyword>
<evidence type="ECO:0000313" key="1">
    <source>
        <dbReference type="EMBL" id="MPC45265.1"/>
    </source>
</evidence>
<dbReference type="EMBL" id="VSRR010006650">
    <property type="protein sequence ID" value="MPC45265.1"/>
    <property type="molecule type" value="Genomic_DNA"/>
</dbReference>
<dbReference type="OrthoDB" id="6404076at2759"/>
<reference evidence="1 2" key="1">
    <citation type="submission" date="2019-05" db="EMBL/GenBank/DDBJ databases">
        <title>Another draft genome of Portunus trituberculatus and its Hox gene families provides insights of decapod evolution.</title>
        <authorList>
            <person name="Jeong J.-H."/>
            <person name="Song I."/>
            <person name="Kim S."/>
            <person name="Choi T."/>
            <person name="Kim D."/>
            <person name="Ryu S."/>
            <person name="Kim W."/>
        </authorList>
    </citation>
    <scope>NUCLEOTIDE SEQUENCE [LARGE SCALE GENOMIC DNA]</scope>
    <source>
        <tissue evidence="1">Muscle</tissue>
    </source>
</reference>
<dbReference type="AlphaFoldDB" id="A0A5B7FIC3"/>